<reference evidence="2 3" key="1">
    <citation type="journal article" date="2011" name="Environ. Microbiol.">
        <title>Genome of alkaliphilic Bacillus pseudofirmus OF4 reveals adaptations that support the ability to grow in an external pH range from 7.5 to 11.4.</title>
        <authorList>
            <person name="Janto B."/>
            <person name="Ahmed A."/>
            <person name="Ito M."/>
            <person name="Liu J."/>
            <person name="Hicks D.B."/>
            <person name="Pagni S."/>
            <person name="Fackelmayer O.J."/>
            <person name="Smith T.A."/>
            <person name="Earl J."/>
            <person name="Elbourne L.D."/>
            <person name="Hassan K."/>
            <person name="Paulsen I.T."/>
            <person name="Kolsto A.B."/>
            <person name="Tourasse N.J."/>
            <person name="Ehrlich G.D."/>
            <person name="Boissy R."/>
            <person name="Ivey D.M."/>
            <person name="Li G."/>
            <person name="Xue Y."/>
            <person name="Ma Y."/>
            <person name="Hu F.Z."/>
            <person name="Krulwich T.A."/>
        </authorList>
    </citation>
    <scope>NUCLEOTIDE SEQUENCE [LARGE SCALE GENOMIC DNA]</scope>
    <source>
        <strain evidence="3">ATCC BAA-2126 / JCM 17055 / OF4</strain>
    </source>
</reference>
<dbReference type="Proteomes" id="UP000001544">
    <property type="component" value="Chromosome"/>
</dbReference>
<protein>
    <submittedName>
        <fullName evidence="2">XRE family transcriptional regulator</fullName>
    </submittedName>
</protein>
<feature type="domain" description="HTH cro/C1-type" evidence="1">
    <location>
        <begin position="16"/>
        <end position="49"/>
    </location>
</feature>
<dbReference type="SUPFAM" id="SSF47413">
    <property type="entry name" value="lambda repressor-like DNA-binding domains"/>
    <property type="match status" value="1"/>
</dbReference>
<dbReference type="HOGENOM" id="CLU_198050_0_0_9"/>
<dbReference type="GO" id="GO:0003677">
    <property type="term" value="F:DNA binding"/>
    <property type="evidence" value="ECO:0007669"/>
    <property type="project" value="InterPro"/>
</dbReference>
<gene>
    <name evidence="2" type="ordered locus">BpOF4_04535</name>
</gene>
<keyword evidence="3" id="KW-1185">Reference proteome</keyword>
<dbReference type="EMBL" id="CP001878">
    <property type="protein sequence ID" value="ADC48971.1"/>
    <property type="molecule type" value="Genomic_DNA"/>
</dbReference>
<evidence type="ECO:0000313" key="2">
    <source>
        <dbReference type="EMBL" id="ADC48971.1"/>
    </source>
</evidence>
<accession>D3FYT8</accession>
<sequence>MFGIGKPRSKFGKKIDKYGITQLDLEKESNLSRGTISKMCNDKDYRPKMATELKVKKALINLGQDPSNFGL</sequence>
<dbReference type="RefSeq" id="WP_012960245.1">
    <property type="nucleotide sequence ID" value="NC_013791.2"/>
</dbReference>
<dbReference type="STRING" id="398511.BpOF4_04535"/>
<organism evidence="2 3">
    <name type="scientific">Alkalihalophilus pseudofirmus (strain ATCC BAA-2126 / JCM 17055 / OF4)</name>
    <name type="common">Bacillus pseudofirmus</name>
    <dbReference type="NCBI Taxonomy" id="398511"/>
    <lineage>
        <taxon>Bacteria</taxon>
        <taxon>Bacillati</taxon>
        <taxon>Bacillota</taxon>
        <taxon>Bacilli</taxon>
        <taxon>Bacillales</taxon>
        <taxon>Bacillaceae</taxon>
        <taxon>Alkalihalophilus</taxon>
    </lineage>
</organism>
<proteinExistence type="predicted"/>
<evidence type="ECO:0000259" key="1">
    <source>
        <dbReference type="Pfam" id="PF01381"/>
    </source>
</evidence>
<evidence type="ECO:0000313" key="3">
    <source>
        <dbReference type="Proteomes" id="UP000001544"/>
    </source>
</evidence>
<name>D3FYT8_ALKPO</name>
<dbReference type="KEGG" id="bpf:BpOF4_04535"/>
<dbReference type="AlphaFoldDB" id="D3FYT8"/>
<dbReference type="Pfam" id="PF01381">
    <property type="entry name" value="HTH_3"/>
    <property type="match status" value="1"/>
</dbReference>
<dbReference type="InterPro" id="IPR001387">
    <property type="entry name" value="Cro/C1-type_HTH"/>
</dbReference>
<dbReference type="InterPro" id="IPR010982">
    <property type="entry name" value="Lambda_DNA-bd_dom_sf"/>
</dbReference>
<dbReference type="CDD" id="cd00093">
    <property type="entry name" value="HTH_XRE"/>
    <property type="match status" value="1"/>
</dbReference>
<dbReference type="eggNOG" id="ENOG5033MAA">
    <property type="taxonomic scope" value="Bacteria"/>
</dbReference>